<dbReference type="SUPFAM" id="SSF52540">
    <property type="entry name" value="P-loop containing nucleoside triphosphate hydrolases"/>
    <property type="match status" value="2"/>
</dbReference>
<evidence type="ECO:0000256" key="5">
    <source>
        <dbReference type="ARBA" id="ARBA00022741"/>
    </source>
</evidence>
<dbReference type="PROSITE" id="PS50893">
    <property type="entry name" value="ABC_TRANSPORTER_2"/>
    <property type="match status" value="2"/>
</dbReference>
<keyword evidence="11" id="KW-1185">Reference proteome</keyword>
<evidence type="ECO:0000256" key="6">
    <source>
        <dbReference type="ARBA" id="ARBA00022840"/>
    </source>
</evidence>
<evidence type="ECO:0000313" key="10">
    <source>
        <dbReference type="EMBL" id="WAP70559.1"/>
    </source>
</evidence>
<evidence type="ECO:0000313" key="11">
    <source>
        <dbReference type="Proteomes" id="UP001164020"/>
    </source>
</evidence>
<dbReference type="GO" id="GO:0005524">
    <property type="term" value="F:ATP binding"/>
    <property type="evidence" value="ECO:0007669"/>
    <property type="project" value="UniProtKB-KW"/>
</dbReference>
<dbReference type="PROSITE" id="PS00211">
    <property type="entry name" value="ABC_TRANSPORTER_1"/>
    <property type="match status" value="1"/>
</dbReference>
<gene>
    <name evidence="10" type="ORF">OH818_11275</name>
</gene>
<dbReference type="CDD" id="cd03293">
    <property type="entry name" value="ABC_NrtD_SsuB_transporters"/>
    <property type="match status" value="2"/>
</dbReference>
<proteinExistence type="inferred from homology"/>
<comment type="similarity">
    <text evidence="2">Belongs to the ABC transporter superfamily.</text>
</comment>
<dbReference type="InterPro" id="IPR005890">
    <property type="entry name" value="NO3_transporter_ATP-bd-like"/>
</dbReference>
<keyword evidence="7" id="KW-0472">Membrane</keyword>
<evidence type="ECO:0000256" key="3">
    <source>
        <dbReference type="ARBA" id="ARBA00022448"/>
    </source>
</evidence>
<dbReference type="Proteomes" id="UP001164020">
    <property type="component" value="Chromosome"/>
</dbReference>
<sequence>MDMTPIIELKQACKSYGEGKDRAEILKDVDLQVAEGEFVAIVGFSGSGKTTLISLLAGLIAPDAGEVLMKGKPVTGPGPERGVVFQSYSLMPWLSVRGNVALAVDQVFAKASKAERNARIDKYIAMVGLSDAESRKPAELSGGMRQRVSVARALAMSPEILLLDEPLSALDALTRGKLQDEFAAISRIEKKTIVLITNDVDEAILLADRIIPLDPGPRASLGPSFAVDLPHPRERGSMNGNGTFKRLRREITGYLVEKGRHASAEAGDAVALPNVTPITLGAKKRTPSPDLPKAYLDAARSPIERGFAEFFAVRKVYPTPKGPLTVVDGFDLKMRQGEFVTLIGHSGCGKSTVLSMAAGLTDISSGGIILDGREVSGAGPDRAVVFQAPSLMPWLTARENVALGVDRVYPNAAPAERRDVVEHYLHRVGLADAMHRRAADLSNGMKQRVGIARAFALSPKLLLLDEPFGMLDSLTRWELQDVLMDVWKRTQVTAICVTHDVDEAILLADRVVMMTNGPKAKIGKIMSVDLPRPRSRKALLEHPDYWRTRQELLDFLEEYEGGARPNEKAALEGAAATGGAKSETAAAQPSASAKSQEAA</sequence>
<name>A0ABY7C3A3_9HYPH</name>
<keyword evidence="6 10" id="KW-0067">ATP-binding</keyword>
<dbReference type="InterPro" id="IPR017871">
    <property type="entry name" value="ABC_transporter-like_CS"/>
</dbReference>
<organism evidence="10 11">
    <name type="scientific">Jiella pelagia</name>
    <dbReference type="NCBI Taxonomy" id="2986949"/>
    <lineage>
        <taxon>Bacteria</taxon>
        <taxon>Pseudomonadati</taxon>
        <taxon>Pseudomonadota</taxon>
        <taxon>Alphaproteobacteria</taxon>
        <taxon>Hyphomicrobiales</taxon>
        <taxon>Aurantimonadaceae</taxon>
        <taxon>Jiella</taxon>
    </lineage>
</organism>
<dbReference type="Gene3D" id="3.40.50.300">
    <property type="entry name" value="P-loop containing nucleotide triphosphate hydrolases"/>
    <property type="match status" value="2"/>
</dbReference>
<feature type="region of interest" description="Disordered" evidence="8">
    <location>
        <begin position="566"/>
        <end position="599"/>
    </location>
</feature>
<dbReference type="InterPro" id="IPR050166">
    <property type="entry name" value="ABC_transporter_ATP-bind"/>
</dbReference>
<keyword evidence="3" id="KW-0813">Transport</keyword>
<keyword evidence="4" id="KW-1003">Cell membrane</keyword>
<dbReference type="SMART" id="SM00382">
    <property type="entry name" value="AAA"/>
    <property type="match status" value="2"/>
</dbReference>
<dbReference type="EMBL" id="CP114029">
    <property type="protein sequence ID" value="WAP70559.1"/>
    <property type="molecule type" value="Genomic_DNA"/>
</dbReference>
<dbReference type="NCBIfam" id="TIGR01184">
    <property type="entry name" value="ntrCD"/>
    <property type="match status" value="1"/>
</dbReference>
<feature type="compositionally biased region" description="Low complexity" evidence="8">
    <location>
        <begin position="571"/>
        <end position="599"/>
    </location>
</feature>
<feature type="domain" description="ABC transporter" evidence="9">
    <location>
        <begin position="7"/>
        <end position="240"/>
    </location>
</feature>
<dbReference type="InterPro" id="IPR003593">
    <property type="entry name" value="AAA+_ATPase"/>
</dbReference>
<evidence type="ECO:0000256" key="1">
    <source>
        <dbReference type="ARBA" id="ARBA00004202"/>
    </source>
</evidence>
<evidence type="ECO:0000256" key="7">
    <source>
        <dbReference type="ARBA" id="ARBA00023136"/>
    </source>
</evidence>
<evidence type="ECO:0000256" key="8">
    <source>
        <dbReference type="SAM" id="MobiDB-lite"/>
    </source>
</evidence>
<evidence type="ECO:0000259" key="9">
    <source>
        <dbReference type="PROSITE" id="PS50893"/>
    </source>
</evidence>
<comment type="subcellular location">
    <subcellularLocation>
        <location evidence="1">Cell membrane</location>
        <topology evidence="1">Peripheral membrane protein</topology>
    </subcellularLocation>
</comment>
<evidence type="ECO:0000256" key="4">
    <source>
        <dbReference type="ARBA" id="ARBA00022475"/>
    </source>
</evidence>
<dbReference type="PANTHER" id="PTHR42788">
    <property type="entry name" value="TAURINE IMPORT ATP-BINDING PROTEIN-RELATED"/>
    <property type="match status" value="1"/>
</dbReference>
<dbReference type="InterPro" id="IPR027417">
    <property type="entry name" value="P-loop_NTPase"/>
</dbReference>
<accession>A0ABY7C3A3</accession>
<evidence type="ECO:0000256" key="2">
    <source>
        <dbReference type="ARBA" id="ARBA00005417"/>
    </source>
</evidence>
<protein>
    <submittedName>
        <fullName evidence="10">Nitrate ABC transporter ATP-binding protein</fullName>
    </submittedName>
</protein>
<feature type="domain" description="ABC transporter" evidence="9">
    <location>
        <begin position="311"/>
        <end position="541"/>
    </location>
</feature>
<dbReference type="PANTHER" id="PTHR42788:SF13">
    <property type="entry name" value="ALIPHATIC SULFONATES IMPORT ATP-BINDING PROTEIN SSUB"/>
    <property type="match status" value="1"/>
</dbReference>
<dbReference type="InterPro" id="IPR003439">
    <property type="entry name" value="ABC_transporter-like_ATP-bd"/>
</dbReference>
<dbReference type="RefSeq" id="WP_268883062.1">
    <property type="nucleotide sequence ID" value="NZ_CP114029.1"/>
</dbReference>
<keyword evidence="5" id="KW-0547">Nucleotide-binding</keyword>
<dbReference type="Pfam" id="PF00005">
    <property type="entry name" value="ABC_tran"/>
    <property type="match status" value="2"/>
</dbReference>
<reference evidence="10" key="1">
    <citation type="submission" date="2022-12" db="EMBL/GenBank/DDBJ databases">
        <title>Jiella pelagia sp. nov., isolated from phosphonate enriched culture of Northwest Pacific surface seawater.</title>
        <authorList>
            <person name="Shin D.Y."/>
            <person name="Hwang C.Y."/>
        </authorList>
    </citation>
    <scope>NUCLEOTIDE SEQUENCE</scope>
    <source>
        <strain evidence="10">HL-NP1</strain>
    </source>
</reference>